<reference evidence="3 4" key="1">
    <citation type="submission" date="2018-11" db="EMBL/GenBank/DDBJ databases">
        <authorList>
            <consortium name="Pathogen Informatics"/>
        </authorList>
    </citation>
    <scope>NUCLEOTIDE SEQUENCE [LARGE SCALE GENOMIC DNA]</scope>
</reference>
<dbReference type="EMBL" id="UYYB01098758">
    <property type="protein sequence ID" value="VDM77248.1"/>
    <property type="molecule type" value="Genomic_DNA"/>
</dbReference>
<protein>
    <submittedName>
        <fullName evidence="3">Uncharacterized protein</fullName>
    </submittedName>
</protein>
<feature type="signal peptide" evidence="2">
    <location>
        <begin position="1"/>
        <end position="17"/>
    </location>
</feature>
<feature type="chain" id="PRO_5018048492" evidence="2">
    <location>
        <begin position="18"/>
        <end position="167"/>
    </location>
</feature>
<accession>A0A3P7LDI1</accession>
<evidence type="ECO:0000256" key="2">
    <source>
        <dbReference type="SAM" id="SignalP"/>
    </source>
</evidence>
<evidence type="ECO:0000313" key="3">
    <source>
        <dbReference type="EMBL" id="VDM77248.1"/>
    </source>
</evidence>
<evidence type="ECO:0000313" key="4">
    <source>
        <dbReference type="Proteomes" id="UP000270094"/>
    </source>
</evidence>
<feature type="compositionally biased region" description="Basic and acidic residues" evidence="1">
    <location>
        <begin position="150"/>
        <end position="167"/>
    </location>
</feature>
<feature type="compositionally biased region" description="Polar residues" evidence="1">
    <location>
        <begin position="64"/>
        <end position="73"/>
    </location>
</feature>
<keyword evidence="2" id="KW-0732">Signal</keyword>
<gene>
    <name evidence="3" type="ORF">SVUK_LOCUS12246</name>
</gene>
<proteinExistence type="predicted"/>
<feature type="compositionally biased region" description="Basic and acidic residues" evidence="1">
    <location>
        <begin position="96"/>
        <end position="106"/>
    </location>
</feature>
<dbReference type="AlphaFoldDB" id="A0A3P7LDI1"/>
<feature type="region of interest" description="Disordered" evidence="1">
    <location>
        <begin position="59"/>
        <end position="167"/>
    </location>
</feature>
<feature type="compositionally biased region" description="Basic and acidic residues" evidence="1">
    <location>
        <begin position="114"/>
        <end position="132"/>
    </location>
</feature>
<dbReference type="Proteomes" id="UP000270094">
    <property type="component" value="Unassembled WGS sequence"/>
</dbReference>
<keyword evidence="4" id="KW-1185">Reference proteome</keyword>
<organism evidence="3 4">
    <name type="scientific">Strongylus vulgaris</name>
    <name type="common">Blood worm</name>
    <dbReference type="NCBI Taxonomy" id="40348"/>
    <lineage>
        <taxon>Eukaryota</taxon>
        <taxon>Metazoa</taxon>
        <taxon>Ecdysozoa</taxon>
        <taxon>Nematoda</taxon>
        <taxon>Chromadorea</taxon>
        <taxon>Rhabditida</taxon>
        <taxon>Rhabditina</taxon>
        <taxon>Rhabditomorpha</taxon>
        <taxon>Strongyloidea</taxon>
        <taxon>Strongylidae</taxon>
        <taxon>Strongylus</taxon>
    </lineage>
</organism>
<evidence type="ECO:0000256" key="1">
    <source>
        <dbReference type="SAM" id="MobiDB-lite"/>
    </source>
</evidence>
<name>A0A3P7LDI1_STRVU</name>
<feature type="non-terminal residue" evidence="3">
    <location>
        <position position="167"/>
    </location>
</feature>
<sequence length="167" mass="18952">MKVVIAVLLLICRCIDGNVIRSSVQPAVNEDTAVGSAEAIGATSTKKFKDMNNDREFKPWAMPNSGNDRNAQYQGFKGTDNEHGYAYNSTSYTYQRTKEPSHENNSKNKRKNIEKKGTLELNGRDRNVEEYSNKSYRGGAGNDSKSSRYYKPEELKKLERGRRETNK</sequence>